<dbReference type="AlphaFoldDB" id="A0A0B4U871"/>
<accession>A0A0B4U871</accession>
<proteinExistence type="evidence at transcript level"/>
<name>A0A0B4U871_9DIOP</name>
<evidence type="ECO:0000256" key="1">
    <source>
        <dbReference type="ARBA" id="ARBA00009947"/>
    </source>
</evidence>
<comment type="similarity">
    <text evidence="1 2">Belongs to the nucleosome assembly protein (NAP) family.</text>
</comment>
<feature type="region of interest" description="Disordered" evidence="3">
    <location>
        <begin position="248"/>
        <end position="278"/>
    </location>
</feature>
<evidence type="ECO:0000313" key="4">
    <source>
        <dbReference type="EMBL" id="AJC52569.1"/>
    </source>
</evidence>
<feature type="compositionally biased region" description="Basic and acidic residues" evidence="3">
    <location>
        <begin position="328"/>
        <end position="337"/>
    </location>
</feature>
<dbReference type="Gene3D" id="3.30.1120.90">
    <property type="entry name" value="Nucleosome assembly protein"/>
    <property type="match status" value="1"/>
</dbReference>
<organism evidence="4">
    <name type="scientific">Diopsis apicalis</name>
    <dbReference type="NCBI Taxonomy" id="139668"/>
    <lineage>
        <taxon>Eukaryota</taxon>
        <taxon>Metazoa</taxon>
        <taxon>Ecdysozoa</taxon>
        <taxon>Arthropoda</taxon>
        <taxon>Hexapoda</taxon>
        <taxon>Insecta</taxon>
        <taxon>Pterygota</taxon>
        <taxon>Neoptera</taxon>
        <taxon>Endopterygota</taxon>
        <taxon>Diptera</taxon>
        <taxon>Brachycera</taxon>
        <taxon>Muscomorpha</taxon>
        <taxon>Diopsoidea</taxon>
        <taxon>Diopsidae</taxon>
        <taxon>Diopsis</taxon>
    </lineage>
</organism>
<dbReference type="EMBL" id="KM821173">
    <property type="protein sequence ID" value="AJC52569.1"/>
    <property type="molecule type" value="mRNA"/>
</dbReference>
<protein>
    <submittedName>
        <fullName evidence="4">Nucleosome assembly protein 1 paralog 2</fullName>
    </submittedName>
</protein>
<feature type="region of interest" description="Disordered" evidence="3">
    <location>
        <begin position="317"/>
        <end position="364"/>
    </location>
</feature>
<dbReference type="PANTHER" id="PTHR11875">
    <property type="entry name" value="TESTIS-SPECIFIC Y-ENCODED PROTEIN"/>
    <property type="match status" value="1"/>
</dbReference>
<dbReference type="Gene3D" id="1.20.5.1500">
    <property type="match status" value="1"/>
</dbReference>
<evidence type="ECO:0000256" key="2">
    <source>
        <dbReference type="RuleBase" id="RU003876"/>
    </source>
</evidence>
<evidence type="ECO:0000256" key="3">
    <source>
        <dbReference type="SAM" id="MobiDB-lite"/>
    </source>
</evidence>
<feature type="compositionally biased region" description="Basic and acidic residues" evidence="3">
    <location>
        <begin position="251"/>
        <end position="260"/>
    </location>
</feature>
<dbReference type="FunFam" id="1.20.5.1500:FF:000001">
    <property type="entry name" value="Nucleosome assembly protein 1-like 1"/>
    <property type="match status" value="1"/>
</dbReference>
<dbReference type="Pfam" id="PF00956">
    <property type="entry name" value="NAP"/>
    <property type="match status" value="1"/>
</dbReference>
<dbReference type="GO" id="GO:0005634">
    <property type="term" value="C:nucleus"/>
    <property type="evidence" value="ECO:0007669"/>
    <property type="project" value="InterPro"/>
</dbReference>
<dbReference type="InterPro" id="IPR037231">
    <property type="entry name" value="NAP-like_sf"/>
</dbReference>
<dbReference type="GO" id="GO:0006334">
    <property type="term" value="P:nucleosome assembly"/>
    <property type="evidence" value="ECO:0007669"/>
    <property type="project" value="InterPro"/>
</dbReference>
<feature type="compositionally biased region" description="Acidic residues" evidence="3">
    <location>
        <begin position="317"/>
        <end position="327"/>
    </location>
</feature>
<feature type="region of interest" description="Disordered" evidence="3">
    <location>
        <begin position="1"/>
        <end position="25"/>
    </location>
</feature>
<feature type="non-terminal residue" evidence="4">
    <location>
        <position position="364"/>
    </location>
</feature>
<reference evidence="4" key="1">
    <citation type="journal article" date="2015" name="Insect Mol. Biol.">
        <title>We can't all be supermodels: the value of comparative transcriptomics to the study of non-model insects.</title>
        <authorList>
            <person name="Oppenheim S.J."/>
            <person name="Baker R.H."/>
            <person name="Simon S."/>
            <person name="DeSalle R."/>
        </authorList>
    </citation>
    <scope>NUCLEOTIDE SEQUENCE</scope>
</reference>
<dbReference type="SUPFAM" id="SSF143113">
    <property type="entry name" value="NAP-like"/>
    <property type="match status" value="1"/>
</dbReference>
<sequence length="364" mass="41791">MEGFNFRGQGGGAVGDGDQASDGNTNPAYLTANERREFLHGMVKSLPLALQERVTVLKNLQLEHLHIEKEFYDDIFALERKYHKRFEILYNKRKDIVSGKVDPPKQEPNWKCDPEEENTEYEMRTDYGNILKSYKDVTEETKGIPNFWITSFKACERFSELIYEHDEPILKCLNDITLKYSEYSFTLEFHFDENEYFTNKILTKTYHLRDGLDEDYPFTYDGPDIIKCEGCVINWNEGKNVIEKSVKKKTEKGESNEPVRNESFFTFFDPPQPPDNMDDIDDETDEILAADHELGQFIREELIPRAVLYFSGEKIDDESEEFTEEFSEEHSEGDKSGGDNPGGEKAVGDKAGGDGGNSEGVALH</sequence>
<dbReference type="InterPro" id="IPR002164">
    <property type="entry name" value="NAP_family"/>
</dbReference>